<name>A0A2W2B211_9ACTN</name>
<protein>
    <recommendedName>
        <fullName evidence="1">DUF7455 domain-containing protein</fullName>
    </recommendedName>
</protein>
<accession>A0A2W2B211</accession>
<evidence type="ECO:0000313" key="2">
    <source>
        <dbReference type="EMBL" id="PZF81461.1"/>
    </source>
</evidence>
<comment type="caution">
    <text evidence="2">The sequence shown here is derived from an EMBL/GenBank/DDBJ whole genome shotgun (WGS) entry which is preliminary data.</text>
</comment>
<dbReference type="InterPro" id="IPR055878">
    <property type="entry name" value="DUF7455"/>
</dbReference>
<evidence type="ECO:0000259" key="1">
    <source>
        <dbReference type="Pfam" id="PF24254"/>
    </source>
</evidence>
<dbReference type="EMBL" id="POTW01000058">
    <property type="protein sequence ID" value="PZF81461.1"/>
    <property type="molecule type" value="Genomic_DNA"/>
</dbReference>
<reference evidence="2 3" key="1">
    <citation type="submission" date="2018-01" db="EMBL/GenBank/DDBJ databases">
        <title>Draft genome sequence of Jiangella sp. GTF31.</title>
        <authorList>
            <person name="Sahin N."/>
            <person name="Ay H."/>
            <person name="Saygin H."/>
        </authorList>
    </citation>
    <scope>NUCLEOTIDE SEQUENCE [LARGE SCALE GENOMIC DNA]</scope>
    <source>
        <strain evidence="2 3">GTF31</strain>
    </source>
</reference>
<dbReference type="Proteomes" id="UP000248764">
    <property type="component" value="Unassembled WGS sequence"/>
</dbReference>
<dbReference type="Pfam" id="PF24254">
    <property type="entry name" value="DUF7455"/>
    <property type="match status" value="1"/>
</dbReference>
<feature type="domain" description="DUF7455" evidence="1">
    <location>
        <begin position="29"/>
        <end position="81"/>
    </location>
</feature>
<gene>
    <name evidence="2" type="ORF">C1I92_21235</name>
</gene>
<organism evidence="2 3">
    <name type="scientific">Jiangella anatolica</name>
    <dbReference type="NCBI Taxonomy" id="2670374"/>
    <lineage>
        <taxon>Bacteria</taxon>
        <taxon>Bacillati</taxon>
        <taxon>Actinomycetota</taxon>
        <taxon>Actinomycetes</taxon>
        <taxon>Jiangellales</taxon>
        <taxon>Jiangellaceae</taxon>
        <taxon>Jiangella</taxon>
    </lineage>
</organism>
<keyword evidence="3" id="KW-1185">Reference proteome</keyword>
<evidence type="ECO:0000313" key="3">
    <source>
        <dbReference type="Proteomes" id="UP000248764"/>
    </source>
</evidence>
<sequence length="90" mass="9823">MHETTGTFGGPTIRKVGDVTTTALATSPLKAADRCDSCGAQAYIRVVLNEGDLLFCGHHGRRHEAKLRPLAVEWHDETNRLQPQATPITD</sequence>
<dbReference type="RefSeq" id="WP_111256653.1">
    <property type="nucleotide sequence ID" value="NZ_POTW01000058.1"/>
</dbReference>
<dbReference type="AlphaFoldDB" id="A0A2W2B211"/>
<proteinExistence type="predicted"/>